<sequence length="86" mass="10108">MLGEYYLTYLQKRGYDEMLRNLGHNTLEFLQNLDSLHALQKRDFPDVVAPSFRCDEDSSTDRMILHYYSKRSGLHSVVKGTYARTM</sequence>
<dbReference type="InterPro" id="IPR024096">
    <property type="entry name" value="NO_sig/Golgi_transp_ligand-bd"/>
</dbReference>
<comment type="caution">
    <text evidence="2">The sequence shown here is derived from an EMBL/GenBank/DDBJ whole genome shotgun (WGS) entry which is preliminary data.</text>
</comment>
<dbReference type="GO" id="GO:0020037">
    <property type="term" value="F:heme binding"/>
    <property type="evidence" value="ECO:0007669"/>
    <property type="project" value="InterPro"/>
</dbReference>
<accession>A0A9D4G6T7</accession>
<dbReference type="Proteomes" id="UP000828390">
    <property type="component" value="Unassembled WGS sequence"/>
</dbReference>
<dbReference type="EMBL" id="JAIWYP010000006">
    <property type="protein sequence ID" value="KAH3811317.1"/>
    <property type="molecule type" value="Genomic_DNA"/>
</dbReference>
<dbReference type="AlphaFoldDB" id="A0A9D4G6T7"/>
<dbReference type="GO" id="GO:0008074">
    <property type="term" value="C:guanylate cyclase complex, soluble"/>
    <property type="evidence" value="ECO:0007669"/>
    <property type="project" value="TreeGrafter"/>
</dbReference>
<dbReference type="GO" id="GO:0004383">
    <property type="term" value="F:guanylate cyclase activity"/>
    <property type="evidence" value="ECO:0007669"/>
    <property type="project" value="TreeGrafter"/>
</dbReference>
<dbReference type="PANTHER" id="PTHR45655">
    <property type="entry name" value="GUANYLATE CYCLASE SOLUBLE SUBUNIT BETA-2"/>
    <property type="match status" value="1"/>
</dbReference>
<dbReference type="GO" id="GO:0019934">
    <property type="term" value="P:cGMP-mediated signaling"/>
    <property type="evidence" value="ECO:0007669"/>
    <property type="project" value="TreeGrafter"/>
</dbReference>
<dbReference type="PANTHER" id="PTHR45655:SF13">
    <property type="entry name" value="SOLUBLE GUANYLATE CYCLASE GCY-32-RELATED"/>
    <property type="match status" value="1"/>
</dbReference>
<name>A0A9D4G6T7_DREPO</name>
<dbReference type="Gene3D" id="3.90.1520.10">
    <property type="entry name" value="H-NOX domain"/>
    <property type="match status" value="1"/>
</dbReference>
<reference evidence="2" key="2">
    <citation type="submission" date="2020-11" db="EMBL/GenBank/DDBJ databases">
        <authorList>
            <person name="McCartney M.A."/>
            <person name="Auch B."/>
            <person name="Kono T."/>
            <person name="Mallez S."/>
            <person name="Becker A."/>
            <person name="Gohl D.M."/>
            <person name="Silverstein K.A.T."/>
            <person name="Koren S."/>
            <person name="Bechman K.B."/>
            <person name="Herman A."/>
            <person name="Abrahante J.E."/>
            <person name="Garbe J."/>
        </authorList>
    </citation>
    <scope>NUCLEOTIDE SEQUENCE</scope>
    <source>
        <strain evidence="2">Duluth1</strain>
        <tissue evidence="2">Whole animal</tissue>
    </source>
</reference>
<dbReference type="Pfam" id="PF07700">
    <property type="entry name" value="HNOB"/>
    <property type="match status" value="1"/>
</dbReference>
<evidence type="ECO:0000313" key="3">
    <source>
        <dbReference type="Proteomes" id="UP000828390"/>
    </source>
</evidence>
<dbReference type="SUPFAM" id="SSF111126">
    <property type="entry name" value="Ligand-binding domain in the NO signalling and Golgi transport"/>
    <property type="match status" value="1"/>
</dbReference>
<feature type="domain" description="Heme NO-binding" evidence="1">
    <location>
        <begin position="2"/>
        <end position="81"/>
    </location>
</feature>
<evidence type="ECO:0000313" key="2">
    <source>
        <dbReference type="EMBL" id="KAH3811317.1"/>
    </source>
</evidence>
<dbReference type="InterPro" id="IPR011644">
    <property type="entry name" value="Heme_NO-bd"/>
</dbReference>
<organism evidence="2 3">
    <name type="scientific">Dreissena polymorpha</name>
    <name type="common">Zebra mussel</name>
    <name type="synonym">Mytilus polymorpha</name>
    <dbReference type="NCBI Taxonomy" id="45954"/>
    <lineage>
        <taxon>Eukaryota</taxon>
        <taxon>Metazoa</taxon>
        <taxon>Spiralia</taxon>
        <taxon>Lophotrochozoa</taxon>
        <taxon>Mollusca</taxon>
        <taxon>Bivalvia</taxon>
        <taxon>Autobranchia</taxon>
        <taxon>Heteroconchia</taxon>
        <taxon>Euheterodonta</taxon>
        <taxon>Imparidentia</taxon>
        <taxon>Neoheterodontei</taxon>
        <taxon>Myida</taxon>
        <taxon>Dreissenoidea</taxon>
        <taxon>Dreissenidae</taxon>
        <taxon>Dreissena</taxon>
    </lineage>
</organism>
<keyword evidence="3" id="KW-1185">Reference proteome</keyword>
<gene>
    <name evidence="2" type="ORF">DPMN_139727</name>
</gene>
<evidence type="ECO:0000259" key="1">
    <source>
        <dbReference type="Pfam" id="PF07700"/>
    </source>
</evidence>
<reference evidence="2" key="1">
    <citation type="journal article" date="2019" name="bioRxiv">
        <title>The Genome of the Zebra Mussel, Dreissena polymorpha: A Resource for Invasive Species Research.</title>
        <authorList>
            <person name="McCartney M.A."/>
            <person name="Auch B."/>
            <person name="Kono T."/>
            <person name="Mallez S."/>
            <person name="Zhang Y."/>
            <person name="Obille A."/>
            <person name="Becker A."/>
            <person name="Abrahante J.E."/>
            <person name="Garbe J."/>
            <person name="Badalamenti J.P."/>
            <person name="Herman A."/>
            <person name="Mangelson H."/>
            <person name="Liachko I."/>
            <person name="Sullivan S."/>
            <person name="Sone E.D."/>
            <person name="Koren S."/>
            <person name="Silverstein K.A.T."/>
            <person name="Beckman K.B."/>
            <person name="Gohl D.M."/>
        </authorList>
    </citation>
    <scope>NUCLEOTIDE SEQUENCE</scope>
    <source>
        <strain evidence="2">Duluth1</strain>
        <tissue evidence="2">Whole animal</tissue>
    </source>
</reference>
<dbReference type="GO" id="GO:0070482">
    <property type="term" value="P:response to oxygen levels"/>
    <property type="evidence" value="ECO:0007669"/>
    <property type="project" value="TreeGrafter"/>
</dbReference>
<protein>
    <recommendedName>
        <fullName evidence="1">Heme NO-binding domain-containing protein</fullName>
    </recommendedName>
</protein>
<dbReference type="InterPro" id="IPR038158">
    <property type="entry name" value="H-NOX_domain_sf"/>
</dbReference>
<proteinExistence type="predicted"/>